<keyword evidence="2" id="KW-1185">Reference proteome</keyword>
<dbReference type="AlphaFoldDB" id="A0A7X5UM83"/>
<organism evidence="1 2">
    <name type="scientific">Saccharomonospora amisosensis</name>
    <dbReference type="NCBI Taxonomy" id="1128677"/>
    <lineage>
        <taxon>Bacteria</taxon>
        <taxon>Bacillati</taxon>
        <taxon>Actinomycetota</taxon>
        <taxon>Actinomycetes</taxon>
        <taxon>Pseudonocardiales</taxon>
        <taxon>Pseudonocardiaceae</taxon>
        <taxon>Saccharomonospora</taxon>
    </lineage>
</organism>
<dbReference type="RefSeq" id="WP_167166843.1">
    <property type="nucleotide sequence ID" value="NZ_JAAOYM010000001.1"/>
</dbReference>
<evidence type="ECO:0000313" key="1">
    <source>
        <dbReference type="EMBL" id="NIJ10611.1"/>
    </source>
</evidence>
<evidence type="ECO:0000313" key="2">
    <source>
        <dbReference type="Proteomes" id="UP000545493"/>
    </source>
</evidence>
<dbReference type="EMBL" id="JAAOYM010000001">
    <property type="protein sequence ID" value="NIJ10611.1"/>
    <property type="molecule type" value="Genomic_DNA"/>
</dbReference>
<reference evidence="1 2" key="1">
    <citation type="submission" date="2020-03" db="EMBL/GenBank/DDBJ databases">
        <title>Sequencing the genomes of 1000 actinobacteria strains.</title>
        <authorList>
            <person name="Klenk H.-P."/>
        </authorList>
    </citation>
    <scope>NUCLEOTIDE SEQUENCE [LARGE SCALE GENOMIC DNA]</scope>
    <source>
        <strain evidence="1 2">DSM 45685</strain>
    </source>
</reference>
<protein>
    <submittedName>
        <fullName evidence="1">Uncharacterized protein</fullName>
    </submittedName>
</protein>
<proteinExistence type="predicted"/>
<comment type="caution">
    <text evidence="1">The sequence shown here is derived from an EMBL/GenBank/DDBJ whole genome shotgun (WGS) entry which is preliminary data.</text>
</comment>
<sequence>MTRPDGFPADRSLAAVRRHYRQMVPLFDAYCAAVESHAEWFPRPITEPARPENLLARSEACLIALRNVGHPADELAVTLAEAYVERLEDEIRSLADEEPSLDDLVTRYFFAFAGCVPTPESWLSEVEEEKDAAVAELVEQMTDEQHAEALKAAMPLVLERIIARDKAEGAQ</sequence>
<gene>
    <name evidence="1" type="ORF">FHU38_000955</name>
</gene>
<name>A0A7X5UM83_9PSEU</name>
<accession>A0A7X5UM83</accession>
<dbReference type="Proteomes" id="UP000545493">
    <property type="component" value="Unassembled WGS sequence"/>
</dbReference>